<accession>A0AAV7SE19</accession>
<reference evidence="2" key="1">
    <citation type="journal article" date="2022" name="bioRxiv">
        <title>Sequencing and chromosome-scale assembly of the giantPleurodeles waltlgenome.</title>
        <authorList>
            <person name="Brown T."/>
            <person name="Elewa A."/>
            <person name="Iarovenko S."/>
            <person name="Subramanian E."/>
            <person name="Araus A.J."/>
            <person name="Petzold A."/>
            <person name="Susuki M."/>
            <person name="Suzuki K.-i.T."/>
            <person name="Hayashi T."/>
            <person name="Toyoda A."/>
            <person name="Oliveira C."/>
            <person name="Osipova E."/>
            <person name="Leigh N.D."/>
            <person name="Simon A."/>
            <person name="Yun M.H."/>
        </authorList>
    </citation>
    <scope>NUCLEOTIDE SEQUENCE</scope>
    <source>
        <strain evidence="2">20211129_DDA</strain>
        <tissue evidence="2">Liver</tissue>
    </source>
</reference>
<sequence length="81" mass="8499">MQRDTEAAVRSGRPSPGNSEAPAEDFRRGPARGWRPSPDEPTRGGGALLSRGGGTLMRGAARAPRGIPACPCLPGWLECFP</sequence>
<gene>
    <name evidence="2" type="ORF">NDU88_002905</name>
</gene>
<proteinExistence type="predicted"/>
<feature type="region of interest" description="Disordered" evidence="1">
    <location>
        <begin position="1"/>
        <end position="64"/>
    </location>
</feature>
<keyword evidence="3" id="KW-1185">Reference proteome</keyword>
<organism evidence="2 3">
    <name type="scientific">Pleurodeles waltl</name>
    <name type="common">Iberian ribbed newt</name>
    <dbReference type="NCBI Taxonomy" id="8319"/>
    <lineage>
        <taxon>Eukaryota</taxon>
        <taxon>Metazoa</taxon>
        <taxon>Chordata</taxon>
        <taxon>Craniata</taxon>
        <taxon>Vertebrata</taxon>
        <taxon>Euteleostomi</taxon>
        <taxon>Amphibia</taxon>
        <taxon>Batrachia</taxon>
        <taxon>Caudata</taxon>
        <taxon>Salamandroidea</taxon>
        <taxon>Salamandridae</taxon>
        <taxon>Pleurodelinae</taxon>
        <taxon>Pleurodeles</taxon>
    </lineage>
</organism>
<evidence type="ECO:0000256" key="1">
    <source>
        <dbReference type="SAM" id="MobiDB-lite"/>
    </source>
</evidence>
<dbReference type="EMBL" id="JANPWB010000008">
    <property type="protein sequence ID" value="KAJ1162437.1"/>
    <property type="molecule type" value="Genomic_DNA"/>
</dbReference>
<dbReference type="Proteomes" id="UP001066276">
    <property type="component" value="Chromosome 4_2"/>
</dbReference>
<evidence type="ECO:0000313" key="2">
    <source>
        <dbReference type="EMBL" id="KAJ1162437.1"/>
    </source>
</evidence>
<comment type="caution">
    <text evidence="2">The sequence shown here is derived from an EMBL/GenBank/DDBJ whole genome shotgun (WGS) entry which is preliminary data.</text>
</comment>
<feature type="compositionally biased region" description="Gly residues" evidence="1">
    <location>
        <begin position="43"/>
        <end position="56"/>
    </location>
</feature>
<name>A0AAV7SE19_PLEWA</name>
<protein>
    <submittedName>
        <fullName evidence="2">Uncharacterized protein</fullName>
    </submittedName>
</protein>
<evidence type="ECO:0000313" key="3">
    <source>
        <dbReference type="Proteomes" id="UP001066276"/>
    </source>
</evidence>
<dbReference type="AlphaFoldDB" id="A0AAV7SE19"/>